<proteinExistence type="predicted"/>
<dbReference type="SUPFAM" id="SSF46626">
    <property type="entry name" value="Cytochrome c"/>
    <property type="match status" value="1"/>
</dbReference>
<gene>
    <name evidence="2" type="ORF">CH357_06925</name>
</gene>
<accession>A0A2M9XEW5</accession>
<evidence type="ECO:0000313" key="3">
    <source>
        <dbReference type="Proteomes" id="UP000232196"/>
    </source>
</evidence>
<dbReference type="Pfam" id="PF14376">
    <property type="entry name" value="Haem_bd"/>
    <property type="match status" value="1"/>
</dbReference>
<dbReference type="GO" id="GO:0009055">
    <property type="term" value="F:electron transfer activity"/>
    <property type="evidence" value="ECO:0007669"/>
    <property type="project" value="InterPro"/>
</dbReference>
<feature type="domain" description="Haem-binding" evidence="1">
    <location>
        <begin position="13"/>
        <end position="142"/>
    </location>
</feature>
<keyword evidence="3" id="KW-1185">Reference proteome</keyword>
<evidence type="ECO:0000259" key="1">
    <source>
        <dbReference type="SMART" id="SM01235"/>
    </source>
</evidence>
<organism evidence="2 3">
    <name type="scientific">Leptospira hartskeerlii</name>
    <dbReference type="NCBI Taxonomy" id="2023177"/>
    <lineage>
        <taxon>Bacteria</taxon>
        <taxon>Pseudomonadati</taxon>
        <taxon>Spirochaetota</taxon>
        <taxon>Spirochaetia</taxon>
        <taxon>Leptospirales</taxon>
        <taxon>Leptospiraceae</taxon>
        <taxon>Leptospira</taxon>
    </lineage>
</organism>
<evidence type="ECO:0000313" key="2">
    <source>
        <dbReference type="EMBL" id="PJZ26228.1"/>
    </source>
</evidence>
<protein>
    <submittedName>
        <fullName evidence="2">Heme-binding protein</fullName>
    </submittedName>
</protein>
<dbReference type="AlphaFoldDB" id="A0A2M9XEW5"/>
<sequence>MRKIWIRLGIGLIVVFLALQLIPVQPPLGKNANEIKTEERVKKIFRKSCYDCHSDLVQWPWYSKVFPVSLYISHHIEEGREELNFSEWETLKPEKKADLAEEILEEVEEGNMPPKDYIFLHSNSKLDQEEIEILKDWLQTFAENQ</sequence>
<dbReference type="InterPro" id="IPR025992">
    <property type="entry name" value="Haem-bd"/>
</dbReference>
<dbReference type="OrthoDB" id="196738at2"/>
<dbReference type="SMART" id="SM01235">
    <property type="entry name" value="Haem_bd"/>
    <property type="match status" value="1"/>
</dbReference>
<dbReference type="GO" id="GO:0020037">
    <property type="term" value="F:heme binding"/>
    <property type="evidence" value="ECO:0007669"/>
    <property type="project" value="InterPro"/>
</dbReference>
<comment type="caution">
    <text evidence="2">The sequence shown here is derived from an EMBL/GenBank/DDBJ whole genome shotgun (WGS) entry which is preliminary data.</text>
</comment>
<dbReference type="Proteomes" id="UP000232196">
    <property type="component" value="Unassembled WGS sequence"/>
</dbReference>
<dbReference type="RefSeq" id="WP_100706017.1">
    <property type="nucleotide sequence ID" value="NZ_NPDL01000003.1"/>
</dbReference>
<dbReference type="InterPro" id="IPR036909">
    <property type="entry name" value="Cyt_c-like_dom_sf"/>
</dbReference>
<reference evidence="2 3" key="1">
    <citation type="submission" date="2017-07" db="EMBL/GenBank/DDBJ databases">
        <title>Leptospira spp. isolated from tropical soils.</title>
        <authorList>
            <person name="Thibeaux R."/>
            <person name="Iraola G."/>
            <person name="Ferres I."/>
            <person name="Bierque E."/>
            <person name="Girault D."/>
            <person name="Soupe-Gilbert M.-E."/>
            <person name="Picardeau M."/>
            <person name="Goarant C."/>
        </authorList>
    </citation>
    <scope>NUCLEOTIDE SEQUENCE [LARGE SCALE GENOMIC DNA]</scope>
    <source>
        <strain evidence="2 3">MCA1-C-A1</strain>
    </source>
</reference>
<dbReference type="EMBL" id="NPDN01000003">
    <property type="protein sequence ID" value="PJZ26228.1"/>
    <property type="molecule type" value="Genomic_DNA"/>
</dbReference>
<name>A0A2M9XEW5_9LEPT</name>